<sequence length="560" mass="64001">MDLTQHNFAYYLPWLLKELTQSYFVSIDFELSGISLAPSSQIPKIQTLQERYLENKIAAEKYQIIQIGLTICNEDAANGTYNLRPFNICLSPIVEQALDINRDWTFSSLAVEFLLGHGFSIDALCKQGVRYLSRSEEQEAREHMNTRLNRLDTWDIQDIDQVSLDFLEEVRALLDNWVASYQGQRRNEHLNIPPLPRSYKAQQRRTLPRHLSNQQKYLVHKVIRLEYPDLKSQTRHGYVQVTETTAEMNRLAIERKRDDAKKKIQKSIGFRWIAEALVGGDLTSLEPSTFAPLLAQAENPKFTLEELSSGLKDCLKENRVVFIGHNCFTDLVFFYHHFIGKLPQTLEEFKLLVHRVFPLVIDTKYLFTYDEDSSNAKSSLADANREFAKVAFPKIIIDPVYSKYAWSESLHEAGYDSMLAAILFIKLSAQLHKEGKILNNTKGTLREMNIEIANGQPFNVQDLFNSVMNGRSKRAQSRSNDDDDLPGKGDDGKDSDVWSPEESLQSLAESATHAVADMVRNGLLIPRLDSEFWDVYGNKLRVFGTHEGVVDLGEIAREAT</sequence>
<dbReference type="InterPro" id="IPR051181">
    <property type="entry name" value="CAF1_poly(A)_ribonucleases"/>
</dbReference>
<keyword evidence="4" id="KW-1185">Reference proteome</keyword>
<dbReference type="GO" id="GO:0003723">
    <property type="term" value="F:RNA binding"/>
    <property type="evidence" value="ECO:0007669"/>
    <property type="project" value="TreeGrafter"/>
</dbReference>
<feature type="compositionally biased region" description="Basic and acidic residues" evidence="2">
    <location>
        <begin position="485"/>
        <end position="496"/>
    </location>
</feature>
<evidence type="ECO:0000256" key="2">
    <source>
        <dbReference type="SAM" id="MobiDB-lite"/>
    </source>
</evidence>
<gene>
    <name evidence="3" type="ORF">N7498_008153</name>
</gene>
<dbReference type="PANTHER" id="PTHR15092:SF22">
    <property type="entry name" value="POLY(A)-SPECIFIC RIBONUCLEASE PNLDC1"/>
    <property type="match status" value="1"/>
</dbReference>
<reference evidence="3" key="2">
    <citation type="journal article" date="2023" name="IMA Fungus">
        <title>Comparative genomic study of the Penicillium genus elucidates a diverse pangenome and 15 lateral gene transfer events.</title>
        <authorList>
            <person name="Petersen C."/>
            <person name="Sorensen T."/>
            <person name="Nielsen M.R."/>
            <person name="Sondergaard T.E."/>
            <person name="Sorensen J.L."/>
            <person name="Fitzpatrick D.A."/>
            <person name="Frisvad J.C."/>
            <person name="Nielsen K.L."/>
        </authorList>
    </citation>
    <scope>NUCLEOTIDE SEQUENCE</scope>
    <source>
        <strain evidence="3">IBT 15544</strain>
    </source>
</reference>
<dbReference type="Pfam" id="PF04857">
    <property type="entry name" value="CAF1"/>
    <property type="match status" value="1"/>
</dbReference>
<protein>
    <submittedName>
        <fullName evidence="3">Uncharacterized protein</fullName>
    </submittedName>
</protein>
<dbReference type="Gene3D" id="3.30.420.10">
    <property type="entry name" value="Ribonuclease H-like superfamily/Ribonuclease H"/>
    <property type="match status" value="2"/>
</dbReference>
<dbReference type="GO" id="GO:1990432">
    <property type="term" value="P:siRNA 3'-end processing"/>
    <property type="evidence" value="ECO:0007669"/>
    <property type="project" value="TreeGrafter"/>
</dbReference>
<comment type="similarity">
    <text evidence="1">Belongs to the CAF1 family.</text>
</comment>
<dbReference type="GO" id="GO:0000175">
    <property type="term" value="F:3'-5'-RNA exonuclease activity"/>
    <property type="evidence" value="ECO:0007669"/>
    <property type="project" value="TreeGrafter"/>
</dbReference>
<dbReference type="AlphaFoldDB" id="A0A9W9JGW7"/>
<dbReference type="GeneID" id="83182516"/>
<name>A0A9W9JGW7_9EURO</name>
<accession>A0A9W9JGW7</accession>
<dbReference type="SUPFAM" id="SSF53098">
    <property type="entry name" value="Ribonuclease H-like"/>
    <property type="match status" value="1"/>
</dbReference>
<dbReference type="EMBL" id="JAPQKR010000015">
    <property type="protein sequence ID" value="KAJ5194715.1"/>
    <property type="molecule type" value="Genomic_DNA"/>
</dbReference>
<organism evidence="3 4">
    <name type="scientific">Penicillium cinerascens</name>
    <dbReference type="NCBI Taxonomy" id="70096"/>
    <lineage>
        <taxon>Eukaryota</taxon>
        <taxon>Fungi</taxon>
        <taxon>Dikarya</taxon>
        <taxon>Ascomycota</taxon>
        <taxon>Pezizomycotina</taxon>
        <taxon>Eurotiomycetes</taxon>
        <taxon>Eurotiomycetidae</taxon>
        <taxon>Eurotiales</taxon>
        <taxon>Aspergillaceae</taxon>
        <taxon>Penicillium</taxon>
    </lineage>
</organism>
<dbReference type="InterPro" id="IPR036191">
    <property type="entry name" value="RRF_sf"/>
</dbReference>
<dbReference type="InterPro" id="IPR036397">
    <property type="entry name" value="RNaseH_sf"/>
</dbReference>
<dbReference type="Proteomes" id="UP001150904">
    <property type="component" value="Unassembled WGS sequence"/>
</dbReference>
<dbReference type="PANTHER" id="PTHR15092">
    <property type="entry name" value="POLY A -SPECIFIC RIBONUCLEASE/TARGET OF EGR1, MEMBER 1"/>
    <property type="match status" value="1"/>
</dbReference>
<dbReference type="InterPro" id="IPR006941">
    <property type="entry name" value="RNase_CAF1"/>
</dbReference>
<dbReference type="SUPFAM" id="SSF55194">
    <property type="entry name" value="Ribosome recycling factor, RRF"/>
    <property type="match status" value="1"/>
</dbReference>
<comment type="caution">
    <text evidence="3">The sequence shown here is derived from an EMBL/GenBank/DDBJ whole genome shotgun (WGS) entry which is preliminary data.</text>
</comment>
<evidence type="ECO:0000313" key="3">
    <source>
        <dbReference type="EMBL" id="KAJ5194715.1"/>
    </source>
</evidence>
<dbReference type="RefSeq" id="XP_058305203.1">
    <property type="nucleotide sequence ID" value="XM_058455215.1"/>
</dbReference>
<feature type="region of interest" description="Disordered" evidence="2">
    <location>
        <begin position="471"/>
        <end position="499"/>
    </location>
</feature>
<dbReference type="GO" id="GO:1990431">
    <property type="term" value="P:priRNA 3'-end processing"/>
    <property type="evidence" value="ECO:0007669"/>
    <property type="project" value="TreeGrafter"/>
</dbReference>
<reference evidence="3" key="1">
    <citation type="submission" date="2022-12" db="EMBL/GenBank/DDBJ databases">
        <authorList>
            <person name="Petersen C."/>
        </authorList>
    </citation>
    <scope>NUCLEOTIDE SEQUENCE</scope>
    <source>
        <strain evidence="3">IBT 15544</strain>
    </source>
</reference>
<proteinExistence type="inferred from homology"/>
<dbReference type="GO" id="GO:0005634">
    <property type="term" value="C:nucleus"/>
    <property type="evidence" value="ECO:0007669"/>
    <property type="project" value="TreeGrafter"/>
</dbReference>
<evidence type="ECO:0000256" key="1">
    <source>
        <dbReference type="ARBA" id="ARBA00008372"/>
    </source>
</evidence>
<evidence type="ECO:0000313" key="4">
    <source>
        <dbReference type="Proteomes" id="UP001150904"/>
    </source>
</evidence>
<dbReference type="InterPro" id="IPR012337">
    <property type="entry name" value="RNaseH-like_sf"/>
</dbReference>
<dbReference type="OrthoDB" id="1432093at2759"/>
<dbReference type="GO" id="GO:0000289">
    <property type="term" value="P:nuclear-transcribed mRNA poly(A) tail shortening"/>
    <property type="evidence" value="ECO:0007669"/>
    <property type="project" value="TreeGrafter"/>
</dbReference>